<gene>
    <name evidence="1" type="ORF">LCGC14_1076270</name>
</gene>
<evidence type="ECO:0000313" key="1">
    <source>
        <dbReference type="EMBL" id="KKN06543.1"/>
    </source>
</evidence>
<sequence>MLELLRDWTLLATLFLLYHLNGGFPDIEALLR</sequence>
<organism evidence="1">
    <name type="scientific">marine sediment metagenome</name>
    <dbReference type="NCBI Taxonomy" id="412755"/>
    <lineage>
        <taxon>unclassified sequences</taxon>
        <taxon>metagenomes</taxon>
        <taxon>ecological metagenomes</taxon>
    </lineage>
</organism>
<comment type="caution">
    <text evidence="1">The sequence shown here is derived from an EMBL/GenBank/DDBJ whole genome shotgun (WGS) entry which is preliminary data.</text>
</comment>
<protein>
    <submittedName>
        <fullName evidence="1">Uncharacterized protein</fullName>
    </submittedName>
</protein>
<accession>A0A0F9QMG0</accession>
<dbReference type="EMBL" id="LAZR01004678">
    <property type="protein sequence ID" value="KKN06543.1"/>
    <property type="molecule type" value="Genomic_DNA"/>
</dbReference>
<reference evidence="1" key="1">
    <citation type="journal article" date="2015" name="Nature">
        <title>Complex archaea that bridge the gap between prokaryotes and eukaryotes.</title>
        <authorList>
            <person name="Spang A."/>
            <person name="Saw J.H."/>
            <person name="Jorgensen S.L."/>
            <person name="Zaremba-Niedzwiedzka K."/>
            <person name="Martijn J."/>
            <person name="Lind A.E."/>
            <person name="van Eijk R."/>
            <person name="Schleper C."/>
            <person name="Guy L."/>
            <person name="Ettema T.J."/>
        </authorList>
    </citation>
    <scope>NUCLEOTIDE SEQUENCE</scope>
</reference>
<name>A0A0F9QMG0_9ZZZZ</name>
<proteinExistence type="predicted"/>
<dbReference type="AlphaFoldDB" id="A0A0F9QMG0"/>